<keyword evidence="4" id="KW-0328">Glycosyltransferase</keyword>
<sequence>MSKRGRGGASGAKFRVSLALPVGAVINCADNTGAKNLFVIAVYGIRGRLNRMPSAAVGDMFVCSVKKGKPELRKKVLQAVVVRQRKQYRRKDGTFIYFEDNAGVIVNNKGEMKGSAITGPVAKECADLWPRIASNAIFVLPMSYDGIRLFFFLITAIVLWCSYGTYLFYLFENSRFFSHLSDTEREMTYRTEMGLYFSYYKTLISSNVSDWYDILLKDNVTEYGHSINTLQRFNLYSEVLIASAFKGFKCITKYFELKDQDCWMINRGPDLPPIQSCEGIGNSHYFYMYFVFAIASLVLPSIFFCGTLFSGYIGGLLSASAFVFNQGEATRVQWTPPLRESFAFPMFMIQNVLLTHILQCGHVGRFSSVTFILFTTAFCLFWQLSSFVIGIQLGSLLFVYSLHLVPSSLLSALWRLFSMSFLLSLVFLFGNTMLLNSLFFTSLVSLKLILLLRPFLLRFRSFSLFFAVHLLLYFIGTFGIKFLLQRLFNFTADNHVFDLFVAKFTGSHNFHTRLYTCAPEFDFLSFDTIRKLTVSWLLPLAFLSVLLLSIALIGAALQFRNRRNNPQKMTNQKTHPEMVFNAIQLCCFVAMALLVMRLKLFATPHLCILCSCALNKDLLGIRFSRFRLFLAVLFFAGMAIPGWANIREQLEIKGEYNNPEQEKLFHWIDQNTKKDAVFAGTMALMANVKLSTLRPIFNHPHYESEEVRNRTLLVYSLYSRKSLIEVYHSLRSSNIHFYVFQPQQCIEKHPKNGCSYLEMWDEHDPSNKGRPSLCHHIWKAGKNGQQIAPFRPVYWSSTYVVLAL</sequence>
<dbReference type="InterPro" id="IPR000218">
    <property type="entry name" value="Ribosomal_uL14"/>
</dbReference>
<feature type="transmembrane region" description="Helical" evidence="13">
    <location>
        <begin position="435"/>
        <end position="452"/>
    </location>
</feature>
<feature type="transmembrane region" description="Helical" evidence="13">
    <location>
        <begin position="371"/>
        <end position="400"/>
    </location>
</feature>
<evidence type="ECO:0000256" key="6">
    <source>
        <dbReference type="ARBA" id="ARBA00022692"/>
    </source>
</evidence>
<feature type="transmembrane region" description="Helical" evidence="13">
    <location>
        <begin position="464"/>
        <end position="484"/>
    </location>
</feature>
<dbReference type="InterPro" id="IPR019972">
    <property type="entry name" value="Ribosomal_uL14_CS"/>
</dbReference>
<dbReference type="SUPFAM" id="SSF50193">
    <property type="entry name" value="Ribosomal protein L14"/>
    <property type="match status" value="1"/>
</dbReference>
<evidence type="ECO:0000256" key="11">
    <source>
        <dbReference type="ARBA" id="ARBA00035199"/>
    </source>
</evidence>
<evidence type="ECO:0000256" key="7">
    <source>
        <dbReference type="ARBA" id="ARBA00022980"/>
    </source>
</evidence>
<protein>
    <recommendedName>
        <fullName evidence="11">Large ribosomal subunit protein uL14</fullName>
    </recommendedName>
    <alternativeName>
        <fullName evidence="12">60S ribosomal protein L23</fullName>
    </alternativeName>
</protein>
<dbReference type="GO" id="GO:0016757">
    <property type="term" value="F:glycosyltransferase activity"/>
    <property type="evidence" value="ECO:0007669"/>
    <property type="project" value="UniProtKB-KW"/>
</dbReference>
<dbReference type="SMART" id="SM01374">
    <property type="entry name" value="Ribosomal_L14"/>
    <property type="match status" value="1"/>
</dbReference>
<keyword evidence="7" id="KW-0689">Ribosomal protein</keyword>
<dbReference type="GO" id="GO:1990904">
    <property type="term" value="C:ribonucleoprotein complex"/>
    <property type="evidence" value="ECO:0007669"/>
    <property type="project" value="UniProtKB-KW"/>
</dbReference>
<feature type="transmembrane region" description="Helical" evidence="13">
    <location>
        <begin position="578"/>
        <end position="596"/>
    </location>
</feature>
<organism evidence="14 15">
    <name type="scientific">Heterodera trifolii</name>
    <dbReference type="NCBI Taxonomy" id="157864"/>
    <lineage>
        <taxon>Eukaryota</taxon>
        <taxon>Metazoa</taxon>
        <taxon>Ecdysozoa</taxon>
        <taxon>Nematoda</taxon>
        <taxon>Chromadorea</taxon>
        <taxon>Rhabditida</taxon>
        <taxon>Tylenchina</taxon>
        <taxon>Tylenchomorpha</taxon>
        <taxon>Tylenchoidea</taxon>
        <taxon>Heteroderidae</taxon>
        <taxon>Heteroderinae</taxon>
        <taxon>Heterodera</taxon>
    </lineage>
</organism>
<evidence type="ECO:0000256" key="8">
    <source>
        <dbReference type="ARBA" id="ARBA00022989"/>
    </source>
</evidence>
<dbReference type="AlphaFoldDB" id="A0ABD2LL16"/>
<evidence type="ECO:0000256" key="10">
    <source>
        <dbReference type="ARBA" id="ARBA00023274"/>
    </source>
</evidence>
<evidence type="ECO:0000313" key="15">
    <source>
        <dbReference type="Proteomes" id="UP001620626"/>
    </source>
</evidence>
<gene>
    <name evidence="14" type="ORF">niasHT_007221</name>
</gene>
<keyword evidence="10" id="KW-0687">Ribonucleoprotein</keyword>
<dbReference type="NCBIfam" id="NF006344">
    <property type="entry name" value="PRK08571.1"/>
    <property type="match status" value="1"/>
</dbReference>
<evidence type="ECO:0000256" key="9">
    <source>
        <dbReference type="ARBA" id="ARBA00023136"/>
    </source>
</evidence>
<keyword evidence="8 13" id="KW-1133">Transmembrane helix</keyword>
<keyword evidence="6 13" id="KW-0812">Transmembrane</keyword>
<evidence type="ECO:0000256" key="13">
    <source>
        <dbReference type="SAM" id="Phobius"/>
    </source>
</evidence>
<feature type="transmembrane region" description="Helical" evidence="13">
    <location>
        <begin position="149"/>
        <end position="171"/>
    </location>
</feature>
<name>A0ABD2LL16_9BILA</name>
<dbReference type="Proteomes" id="UP001620626">
    <property type="component" value="Unassembled WGS sequence"/>
</dbReference>
<dbReference type="CDD" id="cd20177">
    <property type="entry name" value="Dpy19"/>
    <property type="match status" value="1"/>
</dbReference>
<evidence type="ECO:0000313" key="14">
    <source>
        <dbReference type="EMBL" id="KAL3115921.1"/>
    </source>
</evidence>
<dbReference type="GO" id="GO:0016020">
    <property type="term" value="C:membrane"/>
    <property type="evidence" value="ECO:0007669"/>
    <property type="project" value="UniProtKB-SubCell"/>
</dbReference>
<comment type="similarity">
    <text evidence="3">Belongs to the universal ribosomal protein uL14 family.</text>
</comment>
<evidence type="ECO:0000256" key="3">
    <source>
        <dbReference type="ARBA" id="ARBA00010745"/>
    </source>
</evidence>
<feature type="transmembrane region" description="Helical" evidence="13">
    <location>
        <begin position="626"/>
        <end position="644"/>
    </location>
</feature>
<dbReference type="PANTHER" id="PTHR31488">
    <property type="entry name" value="DPY-19-LIKE 1, LIKE (H. SAPIENS)"/>
    <property type="match status" value="1"/>
</dbReference>
<accession>A0ABD2LL16</accession>
<feature type="transmembrane region" description="Helical" evidence="13">
    <location>
        <begin position="286"/>
        <end position="309"/>
    </location>
</feature>
<reference evidence="14 15" key="1">
    <citation type="submission" date="2024-10" db="EMBL/GenBank/DDBJ databases">
        <authorList>
            <person name="Kim D."/>
        </authorList>
    </citation>
    <scope>NUCLEOTIDE SEQUENCE [LARGE SCALE GENOMIC DNA]</scope>
    <source>
        <strain evidence="14">BH-2024</strain>
    </source>
</reference>
<evidence type="ECO:0000256" key="12">
    <source>
        <dbReference type="ARBA" id="ARBA00035326"/>
    </source>
</evidence>
<dbReference type="HAMAP" id="MF_01367">
    <property type="entry name" value="Ribosomal_uL14"/>
    <property type="match status" value="1"/>
</dbReference>
<evidence type="ECO:0000256" key="4">
    <source>
        <dbReference type="ARBA" id="ARBA00022676"/>
    </source>
</evidence>
<comment type="similarity">
    <text evidence="2">Belongs to the dpy-19 family.</text>
</comment>
<comment type="subcellular location">
    <subcellularLocation>
        <location evidence="1">Membrane</location>
        <topology evidence="1">Multi-pass membrane protein</topology>
    </subcellularLocation>
</comment>
<comment type="caution">
    <text evidence="14">The sequence shown here is derived from an EMBL/GenBank/DDBJ whole genome shotgun (WGS) entry which is preliminary data.</text>
</comment>
<dbReference type="CDD" id="cd00337">
    <property type="entry name" value="Ribosomal_uL14"/>
    <property type="match status" value="1"/>
</dbReference>
<dbReference type="EMBL" id="JBICBT010000362">
    <property type="protein sequence ID" value="KAL3115921.1"/>
    <property type="molecule type" value="Genomic_DNA"/>
</dbReference>
<dbReference type="FunFam" id="2.40.150.20:FF:000003">
    <property type="entry name" value="60S ribosomal protein L23"/>
    <property type="match status" value="1"/>
</dbReference>
<evidence type="ECO:0000256" key="1">
    <source>
        <dbReference type="ARBA" id="ARBA00004141"/>
    </source>
</evidence>
<evidence type="ECO:0000256" key="5">
    <source>
        <dbReference type="ARBA" id="ARBA00022679"/>
    </source>
</evidence>
<dbReference type="Gene3D" id="2.40.150.20">
    <property type="entry name" value="Ribosomal protein L14"/>
    <property type="match status" value="1"/>
</dbReference>
<dbReference type="Pfam" id="PF10034">
    <property type="entry name" value="Dpy19"/>
    <property type="match status" value="1"/>
</dbReference>
<keyword evidence="5" id="KW-0808">Transferase</keyword>
<proteinExistence type="inferred from homology"/>
<keyword evidence="9 13" id="KW-0472">Membrane</keyword>
<dbReference type="InterPro" id="IPR018732">
    <property type="entry name" value="Dpy-19/Dpy-19-like"/>
</dbReference>
<dbReference type="Pfam" id="PF00238">
    <property type="entry name" value="Ribosomal_L14"/>
    <property type="match status" value="1"/>
</dbReference>
<dbReference type="PROSITE" id="PS00049">
    <property type="entry name" value="RIBOSOMAL_L14"/>
    <property type="match status" value="1"/>
</dbReference>
<dbReference type="InterPro" id="IPR036853">
    <property type="entry name" value="Ribosomal_uL14_sf"/>
</dbReference>
<dbReference type="GO" id="GO:0005840">
    <property type="term" value="C:ribosome"/>
    <property type="evidence" value="ECO:0007669"/>
    <property type="project" value="UniProtKB-KW"/>
</dbReference>
<dbReference type="InterPro" id="IPR047462">
    <property type="entry name" value="Dpy19"/>
</dbReference>
<keyword evidence="15" id="KW-1185">Reference proteome</keyword>
<dbReference type="PANTHER" id="PTHR31488:SF1">
    <property type="entry name" value="C-MANNOSYLTRANSFERASE DPY19L1"/>
    <property type="match status" value="1"/>
</dbReference>
<feature type="transmembrane region" description="Helical" evidence="13">
    <location>
        <begin position="536"/>
        <end position="557"/>
    </location>
</feature>
<evidence type="ECO:0000256" key="2">
    <source>
        <dbReference type="ARBA" id="ARBA00008744"/>
    </source>
</evidence>